<evidence type="ECO:0000313" key="5">
    <source>
        <dbReference type="Proteomes" id="UP000811899"/>
    </source>
</evidence>
<feature type="signal peptide" evidence="2">
    <location>
        <begin position="1"/>
        <end position="19"/>
    </location>
</feature>
<keyword evidence="1 2" id="KW-0732">Signal</keyword>
<accession>A0AAW4KWD1</accession>
<evidence type="ECO:0000256" key="2">
    <source>
        <dbReference type="SAM" id="SignalP"/>
    </source>
</evidence>
<dbReference type="RefSeq" id="WP_214169673.1">
    <property type="nucleotide sequence ID" value="NZ_JAHCVJ010000001.1"/>
</dbReference>
<evidence type="ECO:0000259" key="3">
    <source>
        <dbReference type="Pfam" id="PF12849"/>
    </source>
</evidence>
<dbReference type="SUPFAM" id="SSF53850">
    <property type="entry name" value="Periplasmic binding protein-like II"/>
    <property type="match status" value="1"/>
</dbReference>
<reference evidence="4 5" key="1">
    <citation type="submission" date="2021-05" db="EMBL/GenBank/DDBJ databases">
        <title>The draft genome of Geobacter pelophilus DSM 12255.</title>
        <authorList>
            <person name="Xu Z."/>
            <person name="Masuda Y."/>
            <person name="Itoh H."/>
            <person name="Senoo K."/>
        </authorList>
    </citation>
    <scope>NUCLEOTIDE SEQUENCE [LARGE SCALE GENOMIC DNA]</scope>
    <source>
        <strain evidence="4 5">DSM 12255</strain>
    </source>
</reference>
<dbReference type="InterPro" id="IPR050811">
    <property type="entry name" value="Phosphate_ABC_transporter"/>
</dbReference>
<gene>
    <name evidence="4" type="ORF">KI809_01105</name>
</gene>
<dbReference type="Proteomes" id="UP000811899">
    <property type="component" value="Unassembled WGS sequence"/>
</dbReference>
<dbReference type="PANTHER" id="PTHR30570">
    <property type="entry name" value="PERIPLASMIC PHOSPHATE BINDING COMPONENT OF PHOSPHATE ABC TRANSPORTER"/>
    <property type="match status" value="1"/>
</dbReference>
<sequence>MRIIVLTLCLAVLSSTAAAETIKLGGTGSMIPMVTDLANAYMKKHPADKVEVNQKSMGQPGGIAALNAGAIDIAMSGMRLTGEQAVLPIKAYEIAKVAGVVAVTNDVPVSNISSQQLCDIYAGKLKNWKQLGGNDSTITVLTRPESDTTKMTFRRGFACMTNLKEGPDVMSLSKSSDMFNALETKKSAIGIVDSIALSDAAGKFKALKVDGISYEQYESGKWPYGLRNHLVVRIGEKKEAVKRFLEFVKTAEAQAIIRHNKAKPVFNLQ</sequence>
<dbReference type="Gene3D" id="3.40.190.10">
    <property type="entry name" value="Periplasmic binding protein-like II"/>
    <property type="match status" value="2"/>
</dbReference>
<dbReference type="InterPro" id="IPR024370">
    <property type="entry name" value="PBP_domain"/>
</dbReference>
<keyword evidence="5" id="KW-1185">Reference proteome</keyword>
<dbReference type="EMBL" id="JAHCVJ010000001">
    <property type="protein sequence ID" value="MBT0662881.1"/>
    <property type="molecule type" value="Genomic_DNA"/>
</dbReference>
<dbReference type="Pfam" id="PF12849">
    <property type="entry name" value="PBP_like_2"/>
    <property type="match status" value="1"/>
</dbReference>
<evidence type="ECO:0000256" key="1">
    <source>
        <dbReference type="ARBA" id="ARBA00022729"/>
    </source>
</evidence>
<feature type="domain" description="PBP" evidence="3">
    <location>
        <begin position="15"/>
        <end position="248"/>
    </location>
</feature>
<dbReference type="AlphaFoldDB" id="A0AAW4KWD1"/>
<organism evidence="4 5">
    <name type="scientific">Geoanaerobacter pelophilus</name>
    <dbReference type="NCBI Taxonomy" id="60036"/>
    <lineage>
        <taxon>Bacteria</taxon>
        <taxon>Pseudomonadati</taxon>
        <taxon>Thermodesulfobacteriota</taxon>
        <taxon>Desulfuromonadia</taxon>
        <taxon>Geobacterales</taxon>
        <taxon>Geobacteraceae</taxon>
        <taxon>Geoanaerobacter</taxon>
    </lineage>
</organism>
<evidence type="ECO:0000313" key="4">
    <source>
        <dbReference type="EMBL" id="MBT0662881.1"/>
    </source>
</evidence>
<name>A0AAW4KWD1_9BACT</name>
<proteinExistence type="predicted"/>
<protein>
    <submittedName>
        <fullName evidence="4">Extracellular solute-binding protein</fullName>
    </submittedName>
</protein>
<dbReference type="PANTHER" id="PTHR30570:SF1">
    <property type="entry name" value="PHOSPHATE-BINDING PROTEIN PSTS"/>
    <property type="match status" value="1"/>
</dbReference>
<comment type="caution">
    <text evidence="4">The sequence shown here is derived from an EMBL/GenBank/DDBJ whole genome shotgun (WGS) entry which is preliminary data.</text>
</comment>
<feature type="chain" id="PRO_5043811834" evidence="2">
    <location>
        <begin position="20"/>
        <end position="269"/>
    </location>
</feature>